<evidence type="ECO:0000256" key="6">
    <source>
        <dbReference type="ARBA" id="ARBA00023136"/>
    </source>
</evidence>
<evidence type="ECO:0000256" key="10">
    <source>
        <dbReference type="SAM" id="SignalP"/>
    </source>
</evidence>
<dbReference type="GO" id="GO:0012505">
    <property type="term" value="C:endomembrane system"/>
    <property type="evidence" value="ECO:0007669"/>
    <property type="project" value="UniProtKB-SubCell"/>
</dbReference>
<evidence type="ECO:0000256" key="9">
    <source>
        <dbReference type="SAM" id="Phobius"/>
    </source>
</evidence>
<dbReference type="EMBL" id="JANTQA010000032">
    <property type="protein sequence ID" value="KAJ3439743.1"/>
    <property type="molecule type" value="Genomic_DNA"/>
</dbReference>
<evidence type="ECO:0000256" key="5">
    <source>
        <dbReference type="ARBA" id="ARBA00022989"/>
    </source>
</evidence>
<evidence type="ECO:0000256" key="1">
    <source>
        <dbReference type="ARBA" id="ARBA00004479"/>
    </source>
</evidence>
<feature type="signal peptide" evidence="10">
    <location>
        <begin position="1"/>
        <end position="23"/>
    </location>
</feature>
<comment type="subcellular location">
    <subcellularLocation>
        <location evidence="7">Endomembrane system</location>
        <topology evidence="7">Single-pass membrane protein</topology>
    </subcellularLocation>
    <subcellularLocation>
        <location evidence="1 8">Membrane</location>
        <topology evidence="1 8">Single-pass type I membrane protein</topology>
    </subcellularLocation>
</comment>
<comment type="similarity">
    <text evidence="2 8">Belongs to the EMP24/GP25L family.</text>
</comment>
<evidence type="ECO:0000256" key="3">
    <source>
        <dbReference type="ARBA" id="ARBA00022692"/>
    </source>
</evidence>
<evidence type="ECO:0000259" key="11">
    <source>
        <dbReference type="PROSITE" id="PS50866"/>
    </source>
</evidence>
<keyword evidence="6 9" id="KW-0472">Membrane</keyword>
<feature type="domain" description="GOLD" evidence="11">
    <location>
        <begin position="33"/>
        <end position="115"/>
    </location>
</feature>
<evidence type="ECO:0000313" key="12">
    <source>
        <dbReference type="EMBL" id="KAJ3439743.1"/>
    </source>
</evidence>
<gene>
    <name evidence="12" type="ORF">M0812_15782</name>
</gene>
<evidence type="ECO:0000256" key="8">
    <source>
        <dbReference type="RuleBase" id="RU003827"/>
    </source>
</evidence>
<feature type="transmembrane region" description="Helical" evidence="9">
    <location>
        <begin position="172"/>
        <end position="194"/>
    </location>
</feature>
<reference evidence="12" key="1">
    <citation type="submission" date="2022-08" db="EMBL/GenBank/DDBJ databases">
        <title>Novel sulphate-reducing endosymbionts in the free-living metamonad Anaeramoeba.</title>
        <authorList>
            <person name="Jerlstrom-Hultqvist J."/>
            <person name="Cepicka I."/>
            <person name="Gallot-Lavallee L."/>
            <person name="Salas-Leiva D."/>
            <person name="Curtis B.A."/>
            <person name="Zahonova K."/>
            <person name="Pipaliya S."/>
            <person name="Dacks J."/>
            <person name="Roger A.J."/>
        </authorList>
    </citation>
    <scope>NUCLEOTIDE SEQUENCE</scope>
    <source>
        <strain evidence="12">Busselton2</strain>
    </source>
</reference>
<accession>A0AAV7ZHK3</accession>
<sequence>MIKASFFVSGVLFLIFLLPIVSGFSFNVLPSKEQCFYENIKKDEFVQSQFQVVKGAKLDINFKITTASGRLIHYANRKQEEKFVFVAQSTDVYKFCFDNSMSHIKSKDISFDLKLGEHNTNTDLATKEDLTPLENTILNLVDKISDVSSQQKYLKIREKVHRNTTESTNSRIFWWSFFELFLLVCASFSQILYVRRYFSKRRHV</sequence>
<dbReference type="PANTHER" id="PTHR22811">
    <property type="entry name" value="TRANSMEMBRANE EMP24 DOMAIN-CONTAINING PROTEIN"/>
    <property type="match status" value="1"/>
</dbReference>
<dbReference type="Proteomes" id="UP001146793">
    <property type="component" value="Unassembled WGS sequence"/>
</dbReference>
<dbReference type="SUPFAM" id="SSF101576">
    <property type="entry name" value="Supernatant protein factor (SPF), C-terminal domain"/>
    <property type="match status" value="1"/>
</dbReference>
<dbReference type="InterPro" id="IPR015720">
    <property type="entry name" value="Emp24-like"/>
</dbReference>
<dbReference type="SMART" id="SM01190">
    <property type="entry name" value="EMP24_GP25L"/>
    <property type="match status" value="1"/>
</dbReference>
<feature type="chain" id="PRO_5043753795" evidence="10">
    <location>
        <begin position="24"/>
        <end position="204"/>
    </location>
</feature>
<protein>
    <submittedName>
        <fullName evidence="12">Transmembrane emp24 domain-containing protein a</fullName>
    </submittedName>
</protein>
<dbReference type="InterPro" id="IPR036598">
    <property type="entry name" value="GOLD_dom_sf"/>
</dbReference>
<keyword evidence="3 8" id="KW-0812">Transmembrane</keyword>
<organism evidence="12 13">
    <name type="scientific">Anaeramoeba flamelloides</name>
    <dbReference type="NCBI Taxonomy" id="1746091"/>
    <lineage>
        <taxon>Eukaryota</taxon>
        <taxon>Metamonada</taxon>
        <taxon>Anaeramoebidae</taxon>
        <taxon>Anaeramoeba</taxon>
    </lineage>
</organism>
<proteinExistence type="inferred from homology"/>
<dbReference type="Pfam" id="PF01105">
    <property type="entry name" value="EMP24_GP25L"/>
    <property type="match status" value="1"/>
</dbReference>
<dbReference type="InterPro" id="IPR009038">
    <property type="entry name" value="GOLD_dom"/>
</dbReference>
<evidence type="ECO:0000313" key="13">
    <source>
        <dbReference type="Proteomes" id="UP001146793"/>
    </source>
</evidence>
<dbReference type="GO" id="GO:0016020">
    <property type="term" value="C:membrane"/>
    <property type="evidence" value="ECO:0007669"/>
    <property type="project" value="UniProtKB-SubCell"/>
</dbReference>
<dbReference type="AlphaFoldDB" id="A0AAV7ZHK3"/>
<comment type="caution">
    <text evidence="12">The sequence shown here is derived from an EMBL/GenBank/DDBJ whole genome shotgun (WGS) entry which is preliminary data.</text>
</comment>
<keyword evidence="4 10" id="KW-0732">Signal</keyword>
<dbReference type="PROSITE" id="PS50866">
    <property type="entry name" value="GOLD"/>
    <property type="match status" value="1"/>
</dbReference>
<evidence type="ECO:0000256" key="7">
    <source>
        <dbReference type="ARBA" id="ARBA00037847"/>
    </source>
</evidence>
<name>A0AAV7ZHK3_9EUKA</name>
<keyword evidence="5 9" id="KW-1133">Transmembrane helix</keyword>
<evidence type="ECO:0000256" key="4">
    <source>
        <dbReference type="ARBA" id="ARBA00022729"/>
    </source>
</evidence>
<evidence type="ECO:0000256" key="2">
    <source>
        <dbReference type="ARBA" id="ARBA00007104"/>
    </source>
</evidence>